<reference evidence="1 2" key="1">
    <citation type="submission" date="2019-06" db="EMBL/GenBank/DDBJ databases">
        <title>Sequencing the genomes of 1000 actinobacteria strains.</title>
        <authorList>
            <person name="Klenk H.-P."/>
        </authorList>
    </citation>
    <scope>NUCLEOTIDE SEQUENCE [LARGE SCALE GENOMIC DNA]</scope>
    <source>
        <strain evidence="1 2">DSM 43866</strain>
    </source>
</reference>
<name>A0A561VMD5_ACTTI</name>
<dbReference type="OrthoDB" id="3297408at2"/>
<protein>
    <submittedName>
        <fullName evidence="1">Uncharacterized protein</fullName>
    </submittedName>
</protein>
<evidence type="ECO:0000313" key="2">
    <source>
        <dbReference type="Proteomes" id="UP000320239"/>
    </source>
</evidence>
<evidence type="ECO:0000313" key="1">
    <source>
        <dbReference type="EMBL" id="TWG12784.1"/>
    </source>
</evidence>
<dbReference type="EMBL" id="VIWY01000005">
    <property type="protein sequence ID" value="TWG12784.1"/>
    <property type="molecule type" value="Genomic_DNA"/>
</dbReference>
<comment type="caution">
    <text evidence="1">The sequence shown here is derived from an EMBL/GenBank/DDBJ whole genome shotgun (WGS) entry which is preliminary data.</text>
</comment>
<organism evidence="1 2">
    <name type="scientific">Actinoplanes teichomyceticus</name>
    <dbReference type="NCBI Taxonomy" id="1867"/>
    <lineage>
        <taxon>Bacteria</taxon>
        <taxon>Bacillati</taxon>
        <taxon>Actinomycetota</taxon>
        <taxon>Actinomycetes</taxon>
        <taxon>Micromonosporales</taxon>
        <taxon>Micromonosporaceae</taxon>
        <taxon>Actinoplanes</taxon>
    </lineage>
</organism>
<dbReference type="Proteomes" id="UP000320239">
    <property type="component" value="Unassembled WGS sequence"/>
</dbReference>
<dbReference type="RefSeq" id="WP_122978685.1">
    <property type="nucleotide sequence ID" value="NZ_BOMX01000088.1"/>
</dbReference>
<keyword evidence="2" id="KW-1185">Reference proteome</keyword>
<proteinExistence type="predicted"/>
<gene>
    <name evidence="1" type="ORF">FHX34_105652</name>
</gene>
<dbReference type="AlphaFoldDB" id="A0A561VMD5"/>
<sequence>MTTIEGADWIAYDRGCVREEMLRTTRLLDSVIIPHLKGHPDDEWAQLVLGQLISVKTALELLARGE</sequence>
<accession>A0A561VMD5</accession>